<keyword evidence="3" id="KW-1185">Reference proteome</keyword>
<evidence type="ECO:0000313" key="3">
    <source>
        <dbReference type="Proteomes" id="UP001244552"/>
    </source>
</evidence>
<dbReference type="RefSeq" id="WP_209988597.1">
    <property type="nucleotide sequence ID" value="NZ_JAGINO010000025.1"/>
</dbReference>
<dbReference type="Proteomes" id="UP001244552">
    <property type="component" value="Unassembled WGS sequence"/>
</dbReference>
<organism evidence="2 3">
    <name type="scientific">Azospirillum picis</name>
    <dbReference type="NCBI Taxonomy" id="488438"/>
    <lineage>
        <taxon>Bacteria</taxon>
        <taxon>Pseudomonadati</taxon>
        <taxon>Pseudomonadota</taxon>
        <taxon>Alphaproteobacteria</taxon>
        <taxon>Rhodospirillales</taxon>
        <taxon>Azospirillaceae</taxon>
        <taxon>Azospirillum</taxon>
    </lineage>
</organism>
<reference evidence="2 3" key="1">
    <citation type="submission" date="2023-07" db="EMBL/GenBank/DDBJ databases">
        <title>Genomic Encyclopedia of Type Strains, Phase IV (KMG-IV): sequencing the most valuable type-strain genomes for metagenomic binning, comparative biology and taxonomic classification.</title>
        <authorList>
            <person name="Goeker M."/>
        </authorList>
    </citation>
    <scope>NUCLEOTIDE SEQUENCE [LARGE SCALE GENOMIC DNA]</scope>
    <source>
        <strain evidence="2 3">DSM 19922</strain>
    </source>
</reference>
<gene>
    <name evidence="2" type="ORF">QO018_005134</name>
</gene>
<keyword evidence="1" id="KW-1133">Transmembrane helix</keyword>
<keyword evidence="1" id="KW-0472">Membrane</keyword>
<comment type="caution">
    <text evidence="2">The sequence shown here is derived from an EMBL/GenBank/DDBJ whole genome shotgun (WGS) entry which is preliminary data.</text>
</comment>
<dbReference type="EMBL" id="JAUSVU010000024">
    <property type="protein sequence ID" value="MDQ0536240.1"/>
    <property type="molecule type" value="Genomic_DNA"/>
</dbReference>
<protein>
    <submittedName>
        <fullName evidence="2">Uncharacterized protein</fullName>
    </submittedName>
</protein>
<evidence type="ECO:0000313" key="2">
    <source>
        <dbReference type="EMBL" id="MDQ0536240.1"/>
    </source>
</evidence>
<feature type="transmembrane region" description="Helical" evidence="1">
    <location>
        <begin position="72"/>
        <end position="91"/>
    </location>
</feature>
<sequence length="251" mass="27575">MAKAAAFNARLRVFADRALSPEAQSRRLAEIAITERDRLIAAGRATRRYRRWVDGVEGAPETAVRPADGGRIVYRFSILGAVCTFALSFLINRSPPRSSAPLNPATGKTAHYRDGFYFGIKDSSSAHAGKGDSAGRFVPAAQFNAAALSPTVTEIIIGNNLPYSRKVDVQLIGGEALSFSVPPGLFDDAVKAIRSRWGDVVEVRRVYTMDFPNQYRLKQRQVWTTGKRKGLSRGRVGTRVESPAIIIKPRR</sequence>
<proteinExistence type="predicted"/>
<evidence type="ECO:0000256" key="1">
    <source>
        <dbReference type="SAM" id="Phobius"/>
    </source>
</evidence>
<name>A0ABU0MRX8_9PROT</name>
<keyword evidence="1" id="KW-0812">Transmembrane</keyword>
<accession>A0ABU0MRX8</accession>